<evidence type="ECO:0000313" key="2">
    <source>
        <dbReference type="EMBL" id="RPA87483.1"/>
    </source>
</evidence>
<evidence type="ECO:0000313" key="3">
    <source>
        <dbReference type="Proteomes" id="UP000275078"/>
    </source>
</evidence>
<dbReference type="Pfam" id="PF12937">
    <property type="entry name" value="F-box-like"/>
    <property type="match status" value="1"/>
</dbReference>
<dbReference type="CDD" id="cd09917">
    <property type="entry name" value="F-box_SF"/>
    <property type="match status" value="1"/>
</dbReference>
<organism evidence="2 3">
    <name type="scientific">Ascobolus immersus RN42</name>
    <dbReference type="NCBI Taxonomy" id="1160509"/>
    <lineage>
        <taxon>Eukaryota</taxon>
        <taxon>Fungi</taxon>
        <taxon>Dikarya</taxon>
        <taxon>Ascomycota</taxon>
        <taxon>Pezizomycotina</taxon>
        <taxon>Pezizomycetes</taxon>
        <taxon>Pezizales</taxon>
        <taxon>Ascobolaceae</taxon>
        <taxon>Ascobolus</taxon>
    </lineage>
</organism>
<evidence type="ECO:0000259" key="1">
    <source>
        <dbReference type="PROSITE" id="PS50181"/>
    </source>
</evidence>
<dbReference type="InterPro" id="IPR036047">
    <property type="entry name" value="F-box-like_dom_sf"/>
</dbReference>
<proteinExistence type="predicted"/>
<dbReference type="Proteomes" id="UP000275078">
    <property type="component" value="Unassembled WGS sequence"/>
</dbReference>
<gene>
    <name evidence="2" type="ORF">BJ508DRAFT_320498</name>
</gene>
<dbReference type="PROSITE" id="PS50181">
    <property type="entry name" value="FBOX"/>
    <property type="match status" value="1"/>
</dbReference>
<dbReference type="InterPro" id="IPR001810">
    <property type="entry name" value="F-box_dom"/>
</dbReference>
<dbReference type="SUPFAM" id="SSF81383">
    <property type="entry name" value="F-box domain"/>
    <property type="match status" value="1"/>
</dbReference>
<dbReference type="AlphaFoldDB" id="A0A3N4IMY2"/>
<dbReference type="Gene3D" id="1.20.1280.50">
    <property type="match status" value="1"/>
</dbReference>
<keyword evidence="3" id="KW-1185">Reference proteome</keyword>
<sequence>MAENGLVSTNITSCFHSVSSAKSSIFRLPNELLCNIFIRIDDAHTYVNLYRVCQRFYGLAHDRLVRNQFAQTWLSSHCYNTKNYLTNFLDLEYAVRHIRLHGMAGITSFQTDNEYGRTSLGRVGPDPKDLCIKCTGAFYVLSERVLFWPPRVGRQWKLLRITRRYEQQRLTMETPDAGWTMASIVGLNLDVEDVVIAKMIYDGEYLLSDQPCLGVENDLSMCDCPAATA</sequence>
<accession>A0A3N4IMY2</accession>
<dbReference type="EMBL" id="ML119646">
    <property type="protein sequence ID" value="RPA87483.1"/>
    <property type="molecule type" value="Genomic_DNA"/>
</dbReference>
<reference evidence="2 3" key="1">
    <citation type="journal article" date="2018" name="Nat. Ecol. Evol.">
        <title>Pezizomycetes genomes reveal the molecular basis of ectomycorrhizal truffle lifestyle.</title>
        <authorList>
            <person name="Murat C."/>
            <person name="Payen T."/>
            <person name="Noel B."/>
            <person name="Kuo A."/>
            <person name="Morin E."/>
            <person name="Chen J."/>
            <person name="Kohler A."/>
            <person name="Krizsan K."/>
            <person name="Balestrini R."/>
            <person name="Da Silva C."/>
            <person name="Montanini B."/>
            <person name="Hainaut M."/>
            <person name="Levati E."/>
            <person name="Barry K.W."/>
            <person name="Belfiori B."/>
            <person name="Cichocki N."/>
            <person name="Clum A."/>
            <person name="Dockter R.B."/>
            <person name="Fauchery L."/>
            <person name="Guy J."/>
            <person name="Iotti M."/>
            <person name="Le Tacon F."/>
            <person name="Lindquist E.A."/>
            <person name="Lipzen A."/>
            <person name="Malagnac F."/>
            <person name="Mello A."/>
            <person name="Molinier V."/>
            <person name="Miyauchi S."/>
            <person name="Poulain J."/>
            <person name="Riccioni C."/>
            <person name="Rubini A."/>
            <person name="Sitrit Y."/>
            <person name="Splivallo R."/>
            <person name="Traeger S."/>
            <person name="Wang M."/>
            <person name="Zifcakova L."/>
            <person name="Wipf D."/>
            <person name="Zambonelli A."/>
            <person name="Paolocci F."/>
            <person name="Nowrousian M."/>
            <person name="Ottonello S."/>
            <person name="Baldrian P."/>
            <person name="Spatafora J.W."/>
            <person name="Henrissat B."/>
            <person name="Nagy L.G."/>
            <person name="Aury J.M."/>
            <person name="Wincker P."/>
            <person name="Grigoriev I.V."/>
            <person name="Bonfante P."/>
            <person name="Martin F.M."/>
        </authorList>
    </citation>
    <scope>NUCLEOTIDE SEQUENCE [LARGE SCALE GENOMIC DNA]</scope>
    <source>
        <strain evidence="2 3">RN42</strain>
    </source>
</reference>
<feature type="domain" description="F-box" evidence="1">
    <location>
        <begin position="22"/>
        <end position="72"/>
    </location>
</feature>
<name>A0A3N4IMY2_ASCIM</name>
<protein>
    <recommendedName>
        <fullName evidence="1">F-box domain-containing protein</fullName>
    </recommendedName>
</protein>
<dbReference type="OrthoDB" id="2635672at2759"/>